<dbReference type="AlphaFoldDB" id="A0A266LNS1"/>
<feature type="signal peptide" evidence="1">
    <location>
        <begin position="1"/>
        <end position="21"/>
    </location>
</feature>
<reference evidence="2 3" key="1">
    <citation type="submission" date="2017-08" db="EMBL/GenBank/DDBJ databases">
        <title>Genomic and metabolic characterisation of spoilage-associated Pseudomonas species.</title>
        <authorList>
            <person name="Stanborough T."/>
            <person name="Fegan N."/>
            <person name="Powell S.M."/>
            <person name="Singh T."/>
            <person name="Tamplin M.L."/>
            <person name="Chandry P.S."/>
        </authorList>
    </citation>
    <scope>NUCLEOTIDE SEQUENCE [LARGE SCALE GENOMIC DNA]</scope>
    <source>
        <strain evidence="2 3">F1820</strain>
    </source>
</reference>
<evidence type="ECO:0000256" key="1">
    <source>
        <dbReference type="SAM" id="SignalP"/>
    </source>
</evidence>
<comment type="caution">
    <text evidence="2">The sequence shown here is derived from an EMBL/GenBank/DDBJ whole genome shotgun (WGS) entry which is preliminary data.</text>
</comment>
<dbReference type="EMBL" id="NQKL01000024">
    <property type="protein sequence ID" value="OZY39681.1"/>
    <property type="molecule type" value="Genomic_DNA"/>
</dbReference>
<dbReference type="Proteomes" id="UP000216113">
    <property type="component" value="Unassembled WGS sequence"/>
</dbReference>
<gene>
    <name evidence="2" type="ORF">CJF43_21705</name>
</gene>
<keyword evidence="1" id="KW-0732">Signal</keyword>
<feature type="chain" id="PRO_5011915206" description="TrbM protein" evidence="1">
    <location>
        <begin position="22"/>
        <end position="108"/>
    </location>
</feature>
<dbReference type="InterPro" id="IPR009989">
    <property type="entry name" value="TrbM"/>
</dbReference>
<evidence type="ECO:0000313" key="2">
    <source>
        <dbReference type="EMBL" id="OZY39681.1"/>
    </source>
</evidence>
<evidence type="ECO:0008006" key="4">
    <source>
        <dbReference type="Google" id="ProtNLM"/>
    </source>
</evidence>
<sequence length="108" mass="11810">MQKLPSVFLLGALLLSGPAVADEPVQPPYGHDSNPDACGAVLCLLGMTRDGDCDKYIQKYFSIKRYKHGHFSPSRTKAARGETDESCKDDEGLTKKANDIWGPVEHGF</sequence>
<dbReference type="RefSeq" id="WP_019410167.1">
    <property type="nucleotide sequence ID" value="NZ_NQKL01000024.1"/>
</dbReference>
<organism evidence="2 3">
    <name type="scientific">Pseudomonas fragi</name>
    <dbReference type="NCBI Taxonomy" id="296"/>
    <lineage>
        <taxon>Bacteria</taxon>
        <taxon>Pseudomonadati</taxon>
        <taxon>Pseudomonadota</taxon>
        <taxon>Gammaproteobacteria</taxon>
        <taxon>Pseudomonadales</taxon>
        <taxon>Pseudomonadaceae</taxon>
        <taxon>Pseudomonas</taxon>
    </lineage>
</organism>
<proteinExistence type="predicted"/>
<accession>A0A266LNS1</accession>
<name>A0A266LNS1_PSEFR</name>
<protein>
    <recommendedName>
        <fullName evidence="4">TrbM protein</fullName>
    </recommendedName>
</protein>
<evidence type="ECO:0000313" key="3">
    <source>
        <dbReference type="Proteomes" id="UP000216113"/>
    </source>
</evidence>
<dbReference type="Pfam" id="PF07424">
    <property type="entry name" value="TrbM"/>
    <property type="match status" value="1"/>
</dbReference>